<organism evidence="3 4">
    <name type="scientific">Plenodomus tracheiphilus IPT5</name>
    <dbReference type="NCBI Taxonomy" id="1408161"/>
    <lineage>
        <taxon>Eukaryota</taxon>
        <taxon>Fungi</taxon>
        <taxon>Dikarya</taxon>
        <taxon>Ascomycota</taxon>
        <taxon>Pezizomycotina</taxon>
        <taxon>Dothideomycetes</taxon>
        <taxon>Pleosporomycetidae</taxon>
        <taxon>Pleosporales</taxon>
        <taxon>Pleosporineae</taxon>
        <taxon>Leptosphaeriaceae</taxon>
        <taxon>Plenodomus</taxon>
    </lineage>
</organism>
<feature type="region of interest" description="Disordered" evidence="1">
    <location>
        <begin position="99"/>
        <end position="146"/>
    </location>
</feature>
<evidence type="ECO:0000256" key="1">
    <source>
        <dbReference type="SAM" id="MobiDB-lite"/>
    </source>
</evidence>
<dbReference type="AlphaFoldDB" id="A0A6A7B5Z8"/>
<feature type="transmembrane region" description="Helical" evidence="2">
    <location>
        <begin position="26"/>
        <end position="50"/>
    </location>
</feature>
<evidence type="ECO:0000313" key="4">
    <source>
        <dbReference type="Proteomes" id="UP000799423"/>
    </source>
</evidence>
<keyword evidence="4" id="KW-1185">Reference proteome</keyword>
<feature type="compositionally biased region" description="Basic and acidic residues" evidence="1">
    <location>
        <begin position="118"/>
        <end position="136"/>
    </location>
</feature>
<dbReference type="OrthoDB" id="3796998at2759"/>
<sequence length="158" mass="17721">MPALQFHQLQPRFTTNGGSGNISATAIGLLIGVGLIPVIILIWVVCWLLFAYPHGRNICCCVRKRKTNTHPPPQMVQRGSSDTSQETLYEEAGVTMPKRPYAVHSRTESGSSSGTGRLKKEREREGRLEWQRREMRMSGVSERSGETVVVVQEPKRFV</sequence>
<evidence type="ECO:0000313" key="3">
    <source>
        <dbReference type="EMBL" id="KAF2849789.1"/>
    </source>
</evidence>
<protein>
    <submittedName>
        <fullName evidence="3">Uncharacterized protein</fullName>
    </submittedName>
</protein>
<accession>A0A6A7B5Z8</accession>
<reference evidence="3" key="1">
    <citation type="submission" date="2020-01" db="EMBL/GenBank/DDBJ databases">
        <authorList>
            <consortium name="DOE Joint Genome Institute"/>
            <person name="Haridas S."/>
            <person name="Albert R."/>
            <person name="Binder M."/>
            <person name="Bloem J."/>
            <person name="Labutti K."/>
            <person name="Salamov A."/>
            <person name="Andreopoulos B."/>
            <person name="Baker S.E."/>
            <person name="Barry K."/>
            <person name="Bills G."/>
            <person name="Bluhm B.H."/>
            <person name="Cannon C."/>
            <person name="Castanera R."/>
            <person name="Culley D.E."/>
            <person name="Daum C."/>
            <person name="Ezra D."/>
            <person name="Gonzalez J.B."/>
            <person name="Henrissat B."/>
            <person name="Kuo A."/>
            <person name="Liang C."/>
            <person name="Lipzen A."/>
            <person name="Lutzoni F."/>
            <person name="Magnuson J."/>
            <person name="Mondo S."/>
            <person name="Nolan M."/>
            <person name="Ohm R."/>
            <person name="Pangilinan J."/>
            <person name="Park H.-J."/>
            <person name="Ramirez L."/>
            <person name="Alfaro M."/>
            <person name="Sun H."/>
            <person name="Tritt A."/>
            <person name="Yoshinaga Y."/>
            <person name="Zwiers L.-H."/>
            <person name="Turgeon B.G."/>
            <person name="Goodwin S.B."/>
            <person name="Spatafora J.W."/>
            <person name="Crous P.W."/>
            <person name="Grigoriev I.V."/>
        </authorList>
    </citation>
    <scope>NUCLEOTIDE SEQUENCE</scope>
    <source>
        <strain evidence="3">IPT5</strain>
    </source>
</reference>
<evidence type="ECO:0000256" key="2">
    <source>
        <dbReference type="SAM" id="Phobius"/>
    </source>
</evidence>
<gene>
    <name evidence="3" type="ORF">T440DRAFT_533383</name>
</gene>
<keyword evidence="2" id="KW-1133">Transmembrane helix</keyword>
<name>A0A6A7B5Z8_9PLEO</name>
<keyword evidence="2" id="KW-0472">Membrane</keyword>
<dbReference type="EMBL" id="MU006310">
    <property type="protein sequence ID" value="KAF2849789.1"/>
    <property type="molecule type" value="Genomic_DNA"/>
</dbReference>
<dbReference type="Proteomes" id="UP000799423">
    <property type="component" value="Unassembled WGS sequence"/>
</dbReference>
<keyword evidence="2" id="KW-0812">Transmembrane</keyword>
<proteinExistence type="predicted"/>